<evidence type="ECO:0000313" key="2">
    <source>
        <dbReference type="Proteomes" id="UP000236161"/>
    </source>
</evidence>
<protein>
    <submittedName>
        <fullName evidence="1">Uncharacterized protein</fullName>
    </submittedName>
</protein>
<keyword evidence="2" id="KW-1185">Reference proteome</keyword>
<dbReference type="AlphaFoldDB" id="A0A2I0B5N6"/>
<proteinExistence type="predicted"/>
<organism evidence="1 2">
    <name type="scientific">Apostasia shenzhenica</name>
    <dbReference type="NCBI Taxonomy" id="1088818"/>
    <lineage>
        <taxon>Eukaryota</taxon>
        <taxon>Viridiplantae</taxon>
        <taxon>Streptophyta</taxon>
        <taxon>Embryophyta</taxon>
        <taxon>Tracheophyta</taxon>
        <taxon>Spermatophyta</taxon>
        <taxon>Magnoliopsida</taxon>
        <taxon>Liliopsida</taxon>
        <taxon>Asparagales</taxon>
        <taxon>Orchidaceae</taxon>
        <taxon>Apostasioideae</taxon>
        <taxon>Apostasia</taxon>
    </lineage>
</organism>
<name>A0A2I0B5N6_9ASPA</name>
<sequence length="91" mass="10623">MVHILCKICIILLWLLGIPFTLVLTVGSSIMRIHGSWSLIRSIQAKLQLLLNILRWEWRLQPKMRVHFFCLVGEKHVRMQVLGVKPKVIVL</sequence>
<accession>A0A2I0B5N6</accession>
<dbReference type="EMBL" id="KZ451911">
    <property type="protein sequence ID" value="PKA63108.1"/>
    <property type="molecule type" value="Genomic_DNA"/>
</dbReference>
<dbReference type="Proteomes" id="UP000236161">
    <property type="component" value="Unassembled WGS sequence"/>
</dbReference>
<gene>
    <name evidence="1" type="ORF">AXF42_Ash007904</name>
</gene>
<evidence type="ECO:0000313" key="1">
    <source>
        <dbReference type="EMBL" id="PKA63108.1"/>
    </source>
</evidence>
<reference evidence="1 2" key="1">
    <citation type="journal article" date="2017" name="Nature">
        <title>The Apostasia genome and the evolution of orchids.</title>
        <authorList>
            <person name="Zhang G.Q."/>
            <person name="Liu K.W."/>
            <person name="Li Z."/>
            <person name="Lohaus R."/>
            <person name="Hsiao Y.Y."/>
            <person name="Niu S.C."/>
            <person name="Wang J.Y."/>
            <person name="Lin Y.C."/>
            <person name="Xu Q."/>
            <person name="Chen L.J."/>
            <person name="Yoshida K."/>
            <person name="Fujiwara S."/>
            <person name="Wang Z.W."/>
            <person name="Zhang Y.Q."/>
            <person name="Mitsuda N."/>
            <person name="Wang M."/>
            <person name="Liu G.H."/>
            <person name="Pecoraro L."/>
            <person name="Huang H.X."/>
            <person name="Xiao X.J."/>
            <person name="Lin M."/>
            <person name="Wu X.Y."/>
            <person name="Wu W.L."/>
            <person name="Chen Y.Y."/>
            <person name="Chang S.B."/>
            <person name="Sakamoto S."/>
            <person name="Ohme-Takagi M."/>
            <person name="Yagi M."/>
            <person name="Zeng S.J."/>
            <person name="Shen C.Y."/>
            <person name="Yeh C.M."/>
            <person name="Luo Y.B."/>
            <person name="Tsai W.C."/>
            <person name="Van de Peer Y."/>
            <person name="Liu Z.J."/>
        </authorList>
    </citation>
    <scope>NUCLEOTIDE SEQUENCE [LARGE SCALE GENOMIC DNA]</scope>
    <source>
        <strain evidence="2">cv. Shenzhen</strain>
        <tissue evidence="1">Stem</tissue>
    </source>
</reference>